<dbReference type="InterPro" id="IPR002403">
    <property type="entry name" value="Cyt_P450_E_grp-IV"/>
</dbReference>
<keyword evidence="8" id="KW-1185">Reference proteome</keyword>
<accession>A0A6A6TCP5</accession>
<comment type="cofactor">
    <cofactor evidence="1 5">
        <name>heme</name>
        <dbReference type="ChEBI" id="CHEBI:30413"/>
    </cofactor>
</comment>
<dbReference type="CDD" id="cd11040">
    <property type="entry name" value="CYP7_CYP8-like"/>
    <property type="match status" value="1"/>
</dbReference>
<sequence>MPNYILISALACVAIVLADRFFRQLNSRHADEPIIIPPKIHLFGHLLQVLQYKGLYYKELRDTHKLPINTLSVFGSRNYVVNSVKIAGAVQKARRSFVSQPFQIMFATNVAGTSKHGRARLQQMLESGDRKDDGGLFRALRTGMAPGSGLDELNRTTLPKMADVVALLKPGDKLYTEANLWRWLRDHVSMAIMDSYYGKNNPFKDPKVKDAFWSYEDHVPSYMFLPQFVAPRAYRQQKIVVDAFEQYLRRNDQQYASSTVRNYCDVQKTYDFSFRDNGGFHATLAIGLLTNIAPCVFWMTVNIFSREDALREIREELTNHLTDITEDGETTKRTQTIQLTKLMTESPVLMSTYRETMRLYSFGASVRTVTEDTMLLDQYFLRKGSMVTIPASSAHTDPDIWGPDVNEFNYRRFIDTKVPGAANRAFGGGSSLCPGRHYATSQTLAIAALMVLQYDIKPTNGDEWPTPSAKKTKSVSVVMAPDRQVVFQVQSRPHDESEVQNLQISDAKGISSVDKLFT</sequence>
<evidence type="ECO:0000256" key="1">
    <source>
        <dbReference type="ARBA" id="ARBA00001971"/>
    </source>
</evidence>
<keyword evidence="4 5" id="KW-0408">Iron</keyword>
<feature type="signal peptide" evidence="6">
    <location>
        <begin position="1"/>
        <end position="18"/>
    </location>
</feature>
<gene>
    <name evidence="7" type="ORF">K491DRAFT_656715</name>
</gene>
<feature type="chain" id="PRO_5025395876" evidence="6">
    <location>
        <begin position="19"/>
        <end position="518"/>
    </location>
</feature>
<dbReference type="PANTHER" id="PTHR47582">
    <property type="entry name" value="P450, PUTATIVE (EUROFUNG)-RELATED"/>
    <property type="match status" value="1"/>
</dbReference>
<evidence type="ECO:0000256" key="5">
    <source>
        <dbReference type="PIRSR" id="PIRSR602403-1"/>
    </source>
</evidence>
<dbReference type="GO" id="GO:0004497">
    <property type="term" value="F:monooxygenase activity"/>
    <property type="evidence" value="ECO:0007669"/>
    <property type="project" value="InterPro"/>
</dbReference>
<dbReference type="Proteomes" id="UP000799324">
    <property type="component" value="Unassembled WGS sequence"/>
</dbReference>
<feature type="binding site" description="axial binding residue" evidence="5">
    <location>
        <position position="433"/>
    </location>
    <ligand>
        <name>heme</name>
        <dbReference type="ChEBI" id="CHEBI:30413"/>
    </ligand>
    <ligandPart>
        <name>Fe</name>
        <dbReference type="ChEBI" id="CHEBI:18248"/>
    </ligandPart>
</feature>
<dbReference type="InterPro" id="IPR001128">
    <property type="entry name" value="Cyt_P450"/>
</dbReference>
<evidence type="ECO:0000313" key="8">
    <source>
        <dbReference type="Proteomes" id="UP000799324"/>
    </source>
</evidence>
<dbReference type="OrthoDB" id="1470350at2759"/>
<dbReference type="GO" id="GO:0016705">
    <property type="term" value="F:oxidoreductase activity, acting on paired donors, with incorporation or reduction of molecular oxygen"/>
    <property type="evidence" value="ECO:0007669"/>
    <property type="project" value="InterPro"/>
</dbReference>
<evidence type="ECO:0000256" key="6">
    <source>
        <dbReference type="SAM" id="SignalP"/>
    </source>
</evidence>
<dbReference type="EMBL" id="MU004337">
    <property type="protein sequence ID" value="KAF2656384.1"/>
    <property type="molecule type" value="Genomic_DNA"/>
</dbReference>
<evidence type="ECO:0000256" key="2">
    <source>
        <dbReference type="ARBA" id="ARBA00010617"/>
    </source>
</evidence>
<reference evidence="7" key="1">
    <citation type="journal article" date="2020" name="Stud. Mycol.">
        <title>101 Dothideomycetes genomes: a test case for predicting lifestyles and emergence of pathogens.</title>
        <authorList>
            <person name="Haridas S."/>
            <person name="Albert R."/>
            <person name="Binder M."/>
            <person name="Bloem J."/>
            <person name="Labutti K."/>
            <person name="Salamov A."/>
            <person name="Andreopoulos B."/>
            <person name="Baker S."/>
            <person name="Barry K."/>
            <person name="Bills G."/>
            <person name="Bluhm B."/>
            <person name="Cannon C."/>
            <person name="Castanera R."/>
            <person name="Culley D."/>
            <person name="Daum C."/>
            <person name="Ezra D."/>
            <person name="Gonzalez J."/>
            <person name="Henrissat B."/>
            <person name="Kuo A."/>
            <person name="Liang C."/>
            <person name="Lipzen A."/>
            <person name="Lutzoni F."/>
            <person name="Magnuson J."/>
            <person name="Mondo S."/>
            <person name="Nolan M."/>
            <person name="Ohm R."/>
            <person name="Pangilinan J."/>
            <person name="Park H.-J."/>
            <person name="Ramirez L."/>
            <person name="Alfaro M."/>
            <person name="Sun H."/>
            <person name="Tritt A."/>
            <person name="Yoshinaga Y."/>
            <person name="Zwiers L.-H."/>
            <person name="Turgeon B."/>
            <person name="Goodwin S."/>
            <person name="Spatafora J."/>
            <person name="Crous P."/>
            <person name="Grigoriev I."/>
        </authorList>
    </citation>
    <scope>NUCLEOTIDE SEQUENCE</scope>
    <source>
        <strain evidence="7">CBS 122681</strain>
    </source>
</reference>
<evidence type="ECO:0000256" key="4">
    <source>
        <dbReference type="ARBA" id="ARBA00023004"/>
    </source>
</evidence>
<dbReference type="SUPFAM" id="SSF48264">
    <property type="entry name" value="Cytochrome P450"/>
    <property type="match status" value="1"/>
</dbReference>
<proteinExistence type="inferred from homology"/>
<comment type="similarity">
    <text evidence="2">Belongs to the cytochrome P450 family.</text>
</comment>
<dbReference type="GO" id="GO:0005506">
    <property type="term" value="F:iron ion binding"/>
    <property type="evidence" value="ECO:0007669"/>
    <property type="project" value="InterPro"/>
</dbReference>
<name>A0A6A6TCP5_9PLEO</name>
<dbReference type="PANTHER" id="PTHR47582:SF1">
    <property type="entry name" value="P450, PUTATIVE (EUROFUNG)-RELATED"/>
    <property type="match status" value="1"/>
</dbReference>
<dbReference type="AlphaFoldDB" id="A0A6A6TCP5"/>
<dbReference type="PRINTS" id="PR00465">
    <property type="entry name" value="EP450IV"/>
</dbReference>
<dbReference type="GO" id="GO:0020037">
    <property type="term" value="F:heme binding"/>
    <property type="evidence" value="ECO:0007669"/>
    <property type="project" value="InterPro"/>
</dbReference>
<dbReference type="InterPro" id="IPR053007">
    <property type="entry name" value="CYP450_monoxygenase_sec-met"/>
</dbReference>
<keyword evidence="6" id="KW-0732">Signal</keyword>
<organism evidence="7 8">
    <name type="scientific">Lophiostoma macrostomum CBS 122681</name>
    <dbReference type="NCBI Taxonomy" id="1314788"/>
    <lineage>
        <taxon>Eukaryota</taxon>
        <taxon>Fungi</taxon>
        <taxon>Dikarya</taxon>
        <taxon>Ascomycota</taxon>
        <taxon>Pezizomycotina</taxon>
        <taxon>Dothideomycetes</taxon>
        <taxon>Pleosporomycetidae</taxon>
        <taxon>Pleosporales</taxon>
        <taxon>Lophiostomataceae</taxon>
        <taxon>Lophiostoma</taxon>
    </lineage>
</organism>
<dbReference type="Gene3D" id="1.10.630.10">
    <property type="entry name" value="Cytochrome P450"/>
    <property type="match status" value="1"/>
</dbReference>
<evidence type="ECO:0000313" key="7">
    <source>
        <dbReference type="EMBL" id="KAF2656384.1"/>
    </source>
</evidence>
<protein>
    <submittedName>
        <fullName evidence="7">Cytochrome P450</fullName>
    </submittedName>
</protein>
<evidence type="ECO:0000256" key="3">
    <source>
        <dbReference type="ARBA" id="ARBA00022723"/>
    </source>
</evidence>
<dbReference type="InterPro" id="IPR036396">
    <property type="entry name" value="Cyt_P450_sf"/>
</dbReference>
<dbReference type="Pfam" id="PF00067">
    <property type="entry name" value="p450"/>
    <property type="match status" value="1"/>
</dbReference>
<keyword evidence="5" id="KW-0349">Heme</keyword>
<keyword evidence="3 5" id="KW-0479">Metal-binding</keyword>